<dbReference type="Proteomes" id="UP000553957">
    <property type="component" value="Unassembled WGS sequence"/>
</dbReference>
<reference evidence="2 5" key="2">
    <citation type="submission" date="2020-08" db="EMBL/GenBank/DDBJ databases">
        <title>Sequencing the genomes of 1000 actinobacteria strains.</title>
        <authorList>
            <person name="Klenk H.-P."/>
        </authorList>
    </citation>
    <scope>NUCLEOTIDE SEQUENCE [LARGE SCALE GENOMIC DNA]</scope>
    <source>
        <strain evidence="2 5">DSM 15626</strain>
    </source>
</reference>
<evidence type="ECO:0000313" key="3">
    <source>
        <dbReference type="EMBL" id="NOL38988.1"/>
    </source>
</evidence>
<evidence type="ECO:0000313" key="4">
    <source>
        <dbReference type="Proteomes" id="UP000534306"/>
    </source>
</evidence>
<dbReference type="Pfam" id="PF04230">
    <property type="entry name" value="PS_pyruv_trans"/>
    <property type="match status" value="1"/>
</dbReference>
<gene>
    <name evidence="2" type="ORF">HNR71_004059</name>
    <name evidence="3" type="ORF">HPO96_01890</name>
</gene>
<protein>
    <submittedName>
        <fullName evidence="2">Polysaccharide pyruvyl transferase WcaK-like protein</fullName>
    </submittedName>
</protein>
<proteinExistence type="predicted"/>
<dbReference type="EMBL" id="JABJRC010000001">
    <property type="protein sequence ID" value="NOL38988.1"/>
    <property type="molecule type" value="Genomic_DNA"/>
</dbReference>
<evidence type="ECO:0000313" key="5">
    <source>
        <dbReference type="Proteomes" id="UP000553957"/>
    </source>
</evidence>
<dbReference type="InterPro" id="IPR007345">
    <property type="entry name" value="Polysacch_pyruvyl_Trfase"/>
</dbReference>
<comment type="caution">
    <text evidence="3">The sequence shown here is derived from an EMBL/GenBank/DDBJ whole genome shotgun (WGS) entry which is preliminary data.</text>
</comment>
<feature type="domain" description="Polysaccharide pyruvyl transferase" evidence="1">
    <location>
        <begin position="13"/>
        <end position="330"/>
    </location>
</feature>
<dbReference type="PANTHER" id="PTHR36836">
    <property type="entry name" value="COLANIC ACID BIOSYNTHESIS PROTEIN WCAK"/>
    <property type="match status" value="1"/>
</dbReference>
<evidence type="ECO:0000313" key="2">
    <source>
        <dbReference type="EMBL" id="MBB6568422.1"/>
    </source>
</evidence>
<dbReference type="EMBL" id="JACHKF010000001">
    <property type="protein sequence ID" value="MBB6568422.1"/>
    <property type="molecule type" value="Genomic_DNA"/>
</dbReference>
<name>A0A7Y4NXQ2_9ACTN</name>
<evidence type="ECO:0000259" key="1">
    <source>
        <dbReference type="Pfam" id="PF04230"/>
    </source>
</evidence>
<keyword evidence="4" id="KW-1185">Reference proteome</keyword>
<dbReference type="AlphaFoldDB" id="A0A7Y4NXQ2"/>
<accession>A0A7Y4NXQ2</accession>
<organism evidence="3 4">
    <name type="scientific">Kribbella sandramycini</name>
    <dbReference type="NCBI Taxonomy" id="60450"/>
    <lineage>
        <taxon>Bacteria</taxon>
        <taxon>Bacillati</taxon>
        <taxon>Actinomycetota</taxon>
        <taxon>Actinomycetes</taxon>
        <taxon>Propionibacteriales</taxon>
        <taxon>Kribbellaceae</taxon>
        <taxon>Kribbella</taxon>
    </lineage>
</organism>
<reference evidence="3 4" key="1">
    <citation type="submission" date="2020-05" db="EMBL/GenBank/DDBJ databases">
        <title>Genome sequence of Kribbella sandramycini ATCC 39419.</title>
        <authorList>
            <person name="Maclea K.S."/>
            <person name="Fair J.L."/>
        </authorList>
    </citation>
    <scope>NUCLEOTIDE SEQUENCE [LARGE SCALE GENOMIC DNA]</scope>
    <source>
        <strain evidence="3 4">ATCC 39419</strain>
    </source>
</reference>
<keyword evidence="2" id="KW-0808">Transferase</keyword>
<dbReference type="GO" id="GO:0016740">
    <property type="term" value="F:transferase activity"/>
    <property type="evidence" value="ECO:0007669"/>
    <property type="project" value="UniProtKB-KW"/>
</dbReference>
<sequence>MKVGLYGRLGGGNIGNDAMLDAVLDYLRKKRPDAELDFMCEGPEAITKRFGVPAVELHWMQSRKPARNRIVQKLLTLLRIGPAAIIDTWRTGRWVRRHDVVIIPGAGVLEATLPQRPWELPYSMLVMAVCGVLFGVKTALVCVGGSRVEEPLIRYLLRSAARMVTYRSFRDEYSLGVGRETGVAKPQDRAYADLAFALPVELARDPEPRSVGVGVMAYYGAPTDRPRADAVHAEYVGQMCAFVRRLVDSGRSVRLLIGDALDEEVAKAVVDDAQSYWTGSGPVPVSYQPFTSFDGLLDQVASVQTVVAMRYHCVVAGLKLGRPTLAIGYGRKHDALMADMGLPQYVQDVRTLDLDRLVEQVAELESLEPQIIKTLAERAADCRERLEEGFKDLDTALFTSTRTQVTR</sequence>
<dbReference type="PANTHER" id="PTHR36836:SF1">
    <property type="entry name" value="COLANIC ACID BIOSYNTHESIS PROTEIN WCAK"/>
    <property type="match status" value="1"/>
</dbReference>
<dbReference type="RefSeq" id="WP_171670450.1">
    <property type="nucleotide sequence ID" value="NZ_BAAAGT010000007.1"/>
</dbReference>
<dbReference type="Proteomes" id="UP000534306">
    <property type="component" value="Unassembled WGS sequence"/>
</dbReference>